<dbReference type="SUPFAM" id="SSF53850">
    <property type="entry name" value="Periplasmic binding protein-like II"/>
    <property type="match status" value="1"/>
</dbReference>
<dbReference type="SMART" id="SM00062">
    <property type="entry name" value="PBPb"/>
    <property type="match status" value="1"/>
</dbReference>
<proteinExistence type="inferred from homology"/>
<dbReference type="EMBL" id="JAOCJE010000001">
    <property type="protein sequence ID" value="MDH1341057.1"/>
    <property type="molecule type" value="Genomic_DNA"/>
</dbReference>
<organism evidence="6 7">
    <name type="scientific">Ectopseudomonas oleovorans</name>
    <name type="common">Pseudomonas oleovorans</name>
    <dbReference type="NCBI Taxonomy" id="301"/>
    <lineage>
        <taxon>Bacteria</taxon>
        <taxon>Pseudomonadati</taxon>
        <taxon>Pseudomonadota</taxon>
        <taxon>Gammaproteobacteria</taxon>
        <taxon>Pseudomonadales</taxon>
        <taxon>Pseudomonadaceae</taxon>
        <taxon>Ectopseudomonas</taxon>
    </lineage>
</organism>
<dbReference type="InterPro" id="IPR001638">
    <property type="entry name" value="Solute-binding_3/MltF_N"/>
</dbReference>
<dbReference type="EMBL" id="UGUW01000004">
    <property type="protein sequence ID" value="SUD60525.1"/>
    <property type="molecule type" value="Genomic_DNA"/>
</dbReference>
<accession>A0A061CT18</accession>
<evidence type="ECO:0000313" key="7">
    <source>
        <dbReference type="Proteomes" id="UP000254084"/>
    </source>
</evidence>
<protein>
    <submittedName>
        <fullName evidence="6">Extracellular solute-binding protein</fullName>
    </submittedName>
    <submittedName>
        <fullName evidence="5">Transporter substrate-binding domain-containing protein</fullName>
    </submittedName>
</protein>
<evidence type="ECO:0000256" key="2">
    <source>
        <dbReference type="ARBA" id="ARBA00022729"/>
    </source>
</evidence>
<feature type="signal peptide" evidence="3">
    <location>
        <begin position="1"/>
        <end position="25"/>
    </location>
</feature>
<feature type="domain" description="Solute-binding protein family 3/N-terminal" evidence="4">
    <location>
        <begin position="30"/>
        <end position="258"/>
    </location>
</feature>
<dbReference type="Proteomes" id="UP001161697">
    <property type="component" value="Unassembled WGS sequence"/>
</dbReference>
<evidence type="ECO:0000259" key="4">
    <source>
        <dbReference type="SMART" id="SM00062"/>
    </source>
</evidence>
<dbReference type="RefSeq" id="WP_003461136.1">
    <property type="nucleotide sequence ID" value="NZ_CP104579.1"/>
</dbReference>
<comment type="similarity">
    <text evidence="1">Belongs to the bacterial solute-binding protein 3 family.</text>
</comment>
<reference evidence="5" key="2">
    <citation type="submission" date="2022-09" db="EMBL/GenBank/DDBJ databases">
        <title>Intensive care unit water sources are persistently colonized with multi-drug resistant bacteria and are the site of extensive horizontal gene transfer of antibiotic resistance genes.</title>
        <authorList>
            <person name="Diorio-Toth L."/>
        </authorList>
    </citation>
    <scope>NUCLEOTIDE SEQUENCE</scope>
    <source>
        <strain evidence="5">GD03704</strain>
    </source>
</reference>
<dbReference type="Gene3D" id="3.40.190.10">
    <property type="entry name" value="Periplasmic binding protein-like II"/>
    <property type="match status" value="2"/>
</dbReference>
<reference evidence="6 7" key="1">
    <citation type="submission" date="2018-06" db="EMBL/GenBank/DDBJ databases">
        <authorList>
            <consortium name="Pathogen Informatics"/>
            <person name="Doyle S."/>
        </authorList>
    </citation>
    <scope>NUCLEOTIDE SEQUENCE [LARGE SCALE GENOMIC DNA]</scope>
    <source>
        <strain evidence="6 7">NCTC10860</strain>
    </source>
</reference>
<name>A0A061CT18_ECTOL</name>
<keyword evidence="2 3" id="KW-0732">Signal</keyword>
<dbReference type="AlphaFoldDB" id="A0A061CT18"/>
<evidence type="ECO:0000313" key="5">
    <source>
        <dbReference type="EMBL" id="MDH1341057.1"/>
    </source>
</evidence>
<dbReference type="GeneID" id="300417982"/>
<feature type="chain" id="PRO_5043117881" evidence="3">
    <location>
        <begin position="26"/>
        <end position="277"/>
    </location>
</feature>
<evidence type="ECO:0000256" key="3">
    <source>
        <dbReference type="SAM" id="SignalP"/>
    </source>
</evidence>
<sequence length="277" mass="30868">MPERCLFKSLLLWCALALMPASALAAGKCERLVATGNPEYPPYLWRDPQNPQQLIGANADLLKHLAKELGVVVDVIYTGPWSRAQDEVRTGRVDLLAGAFLTLPRLENMDYVHPAFFFTPSVVWVRKGEAFPYGSWIDLQGHTGDTLVGNSFGQQFDAFAKQNLKLEGVSSLTQAFQKLLLGRTDYVLYERYPGLALAETLGMDDDLEVLDPPISSEGLYLTLSHNSACNEPWLRGQLARKMTEMVAAGLPEQFLQRNLDLWKAQQMQPDPVGDVTQ</sequence>
<dbReference type="PANTHER" id="PTHR35936:SF6">
    <property type="entry name" value="AMINO ACID ABC TRANSPORTER SUBSTRATE-BINDING PAAT FAMILY PROTEIN"/>
    <property type="match status" value="1"/>
</dbReference>
<gene>
    <name evidence="5" type="ORF">N5J11_17980</name>
    <name evidence="6" type="ORF">NCTC10860_02867</name>
</gene>
<dbReference type="Proteomes" id="UP000254084">
    <property type="component" value="Unassembled WGS sequence"/>
</dbReference>
<evidence type="ECO:0000256" key="1">
    <source>
        <dbReference type="ARBA" id="ARBA00010333"/>
    </source>
</evidence>
<evidence type="ECO:0000313" key="6">
    <source>
        <dbReference type="EMBL" id="SUD60525.1"/>
    </source>
</evidence>
<dbReference type="Pfam" id="PF00497">
    <property type="entry name" value="SBP_bac_3"/>
    <property type="match status" value="1"/>
</dbReference>
<dbReference type="PANTHER" id="PTHR35936">
    <property type="entry name" value="MEMBRANE-BOUND LYTIC MUREIN TRANSGLYCOSYLASE F"/>
    <property type="match status" value="1"/>
</dbReference>